<proteinExistence type="predicted"/>
<dbReference type="Proteomes" id="UP001060085">
    <property type="component" value="Linkage Group LG01"/>
</dbReference>
<dbReference type="EMBL" id="CM044701">
    <property type="protein sequence ID" value="KAI5681453.1"/>
    <property type="molecule type" value="Genomic_DNA"/>
</dbReference>
<sequence length="100" mass="10888">MQGMVHRSRKDRAHPEMSIPPEAASISLGMSASPAATSTHPTTLTQFSQLPYSSPVPISTPLLHHLLRGRHRGLSLHQPLAQGDNDSCILILPIADRYMS</sequence>
<organism evidence="1 2">
    <name type="scientific">Catharanthus roseus</name>
    <name type="common">Madagascar periwinkle</name>
    <name type="synonym">Vinca rosea</name>
    <dbReference type="NCBI Taxonomy" id="4058"/>
    <lineage>
        <taxon>Eukaryota</taxon>
        <taxon>Viridiplantae</taxon>
        <taxon>Streptophyta</taxon>
        <taxon>Embryophyta</taxon>
        <taxon>Tracheophyta</taxon>
        <taxon>Spermatophyta</taxon>
        <taxon>Magnoliopsida</taxon>
        <taxon>eudicotyledons</taxon>
        <taxon>Gunneridae</taxon>
        <taxon>Pentapetalae</taxon>
        <taxon>asterids</taxon>
        <taxon>lamiids</taxon>
        <taxon>Gentianales</taxon>
        <taxon>Apocynaceae</taxon>
        <taxon>Rauvolfioideae</taxon>
        <taxon>Vinceae</taxon>
        <taxon>Catharanthinae</taxon>
        <taxon>Catharanthus</taxon>
    </lineage>
</organism>
<name>A0ACC0C9H8_CATRO</name>
<gene>
    <name evidence="1" type="ORF">M9H77_02681</name>
</gene>
<evidence type="ECO:0000313" key="1">
    <source>
        <dbReference type="EMBL" id="KAI5681453.1"/>
    </source>
</evidence>
<reference evidence="2" key="1">
    <citation type="journal article" date="2023" name="Nat. Plants">
        <title>Single-cell RNA sequencing provides a high-resolution roadmap for understanding the multicellular compartmentation of specialized metabolism.</title>
        <authorList>
            <person name="Sun S."/>
            <person name="Shen X."/>
            <person name="Li Y."/>
            <person name="Li Y."/>
            <person name="Wang S."/>
            <person name="Li R."/>
            <person name="Zhang H."/>
            <person name="Shen G."/>
            <person name="Guo B."/>
            <person name="Wei J."/>
            <person name="Xu J."/>
            <person name="St-Pierre B."/>
            <person name="Chen S."/>
            <person name="Sun C."/>
        </authorList>
    </citation>
    <scope>NUCLEOTIDE SEQUENCE [LARGE SCALE GENOMIC DNA]</scope>
</reference>
<evidence type="ECO:0000313" key="2">
    <source>
        <dbReference type="Proteomes" id="UP001060085"/>
    </source>
</evidence>
<comment type="caution">
    <text evidence="1">The sequence shown here is derived from an EMBL/GenBank/DDBJ whole genome shotgun (WGS) entry which is preliminary data.</text>
</comment>
<keyword evidence="2" id="KW-1185">Reference proteome</keyword>
<accession>A0ACC0C9H8</accession>
<protein>
    <submittedName>
        <fullName evidence="1">Uncharacterized protein</fullName>
    </submittedName>
</protein>